<keyword evidence="2" id="KW-0963">Cytoplasm</keyword>
<evidence type="ECO:0000256" key="8">
    <source>
        <dbReference type="ARBA" id="ARBA00067337"/>
    </source>
</evidence>
<evidence type="ECO:0000256" key="9">
    <source>
        <dbReference type="PROSITE-ProRule" id="PRU00169"/>
    </source>
</evidence>
<dbReference type="PROSITE" id="PS50110">
    <property type="entry name" value="RESPONSE_REGULATORY"/>
    <property type="match status" value="1"/>
</dbReference>
<organism evidence="13 14">
    <name type="scientific">Azospirillum humicireducens</name>
    <dbReference type="NCBI Taxonomy" id="1226968"/>
    <lineage>
        <taxon>Bacteria</taxon>
        <taxon>Pseudomonadati</taxon>
        <taxon>Pseudomonadota</taxon>
        <taxon>Alphaproteobacteria</taxon>
        <taxon>Rhodospirillales</taxon>
        <taxon>Azospirillaceae</taxon>
        <taxon>Azospirillum</taxon>
    </lineage>
</organism>
<evidence type="ECO:0000256" key="5">
    <source>
        <dbReference type="ARBA" id="ARBA00023015"/>
    </source>
</evidence>
<gene>
    <name evidence="13" type="ORF">A6A40_00025</name>
</gene>
<dbReference type="Proteomes" id="UP000077405">
    <property type="component" value="Chromosome"/>
</dbReference>
<evidence type="ECO:0000256" key="1">
    <source>
        <dbReference type="ARBA" id="ARBA00004496"/>
    </source>
</evidence>
<feature type="domain" description="Response regulatory" evidence="11">
    <location>
        <begin position="6"/>
        <end position="122"/>
    </location>
</feature>
<dbReference type="SUPFAM" id="SSF46894">
    <property type="entry name" value="C-terminal effector domain of the bipartite response regulators"/>
    <property type="match status" value="1"/>
</dbReference>
<keyword evidence="3 9" id="KW-0597">Phosphoprotein</keyword>
<dbReference type="InterPro" id="IPR001789">
    <property type="entry name" value="Sig_transdc_resp-reg_receiver"/>
</dbReference>
<dbReference type="InterPro" id="IPR036388">
    <property type="entry name" value="WH-like_DNA-bd_sf"/>
</dbReference>
<dbReference type="Gene3D" id="6.10.250.690">
    <property type="match status" value="1"/>
</dbReference>
<dbReference type="OrthoDB" id="9784252at2"/>
<feature type="modified residue" description="4-aspartylphosphate" evidence="9">
    <location>
        <position position="55"/>
    </location>
</feature>
<evidence type="ECO:0000256" key="10">
    <source>
        <dbReference type="PROSITE-ProRule" id="PRU01091"/>
    </source>
</evidence>
<dbReference type="InterPro" id="IPR039420">
    <property type="entry name" value="WalR-like"/>
</dbReference>
<dbReference type="PROSITE" id="PS51755">
    <property type="entry name" value="OMPR_PHOB"/>
    <property type="match status" value="1"/>
</dbReference>
<dbReference type="GO" id="GO:0032993">
    <property type="term" value="C:protein-DNA complex"/>
    <property type="evidence" value="ECO:0007669"/>
    <property type="project" value="TreeGrafter"/>
</dbReference>
<dbReference type="InterPro" id="IPR001867">
    <property type="entry name" value="OmpR/PhoB-type_DNA-bd"/>
</dbReference>
<dbReference type="GO" id="GO:0006355">
    <property type="term" value="P:regulation of DNA-templated transcription"/>
    <property type="evidence" value="ECO:0007669"/>
    <property type="project" value="InterPro"/>
</dbReference>
<evidence type="ECO:0000259" key="12">
    <source>
        <dbReference type="PROSITE" id="PS51755"/>
    </source>
</evidence>
<dbReference type="STRING" id="1226968.A6A40_00025"/>
<evidence type="ECO:0000256" key="6">
    <source>
        <dbReference type="ARBA" id="ARBA00023125"/>
    </source>
</evidence>
<dbReference type="Gene3D" id="1.10.10.10">
    <property type="entry name" value="Winged helix-like DNA-binding domain superfamily/Winged helix DNA-binding domain"/>
    <property type="match status" value="1"/>
</dbReference>
<dbReference type="GO" id="GO:0000156">
    <property type="term" value="F:phosphorelay response regulator activity"/>
    <property type="evidence" value="ECO:0007669"/>
    <property type="project" value="TreeGrafter"/>
</dbReference>
<evidence type="ECO:0000256" key="3">
    <source>
        <dbReference type="ARBA" id="ARBA00022553"/>
    </source>
</evidence>
<dbReference type="CDD" id="cd00383">
    <property type="entry name" value="trans_reg_C"/>
    <property type="match status" value="1"/>
</dbReference>
<keyword evidence="5" id="KW-0805">Transcription regulation</keyword>
<feature type="DNA-binding region" description="OmpR/PhoB-type" evidence="10">
    <location>
        <begin position="138"/>
        <end position="238"/>
    </location>
</feature>
<dbReference type="FunFam" id="3.40.50.2300:FF:000001">
    <property type="entry name" value="DNA-binding response regulator PhoB"/>
    <property type="match status" value="1"/>
</dbReference>
<dbReference type="Gene3D" id="3.40.50.2300">
    <property type="match status" value="1"/>
</dbReference>
<evidence type="ECO:0000256" key="7">
    <source>
        <dbReference type="ARBA" id="ARBA00023163"/>
    </source>
</evidence>
<dbReference type="PANTHER" id="PTHR48111:SF4">
    <property type="entry name" value="DNA-BINDING DUAL TRANSCRIPTIONAL REGULATOR OMPR"/>
    <property type="match status" value="1"/>
</dbReference>
<evidence type="ECO:0000256" key="4">
    <source>
        <dbReference type="ARBA" id="ARBA00023012"/>
    </source>
</evidence>
<feature type="domain" description="OmpR/PhoB-type" evidence="12">
    <location>
        <begin position="138"/>
        <end position="238"/>
    </location>
</feature>
<dbReference type="GO" id="GO:0005829">
    <property type="term" value="C:cytosol"/>
    <property type="evidence" value="ECO:0007669"/>
    <property type="project" value="TreeGrafter"/>
</dbReference>
<accession>A0A160JCN2</accession>
<dbReference type="SMART" id="SM00862">
    <property type="entry name" value="Trans_reg_C"/>
    <property type="match status" value="1"/>
</dbReference>
<dbReference type="GO" id="GO:0000976">
    <property type="term" value="F:transcription cis-regulatory region binding"/>
    <property type="evidence" value="ECO:0007669"/>
    <property type="project" value="TreeGrafter"/>
</dbReference>
<reference evidence="13 14" key="1">
    <citation type="journal article" date="2013" name="Int. J. Syst. Evol. Microbiol.">
        <title>Azospirillum humicireducens sp. nov., a nitrogen-fixing bacterium isolated from a microbial fuel cell.</title>
        <authorList>
            <person name="Zhou S."/>
            <person name="Han L."/>
            <person name="Wang Y."/>
            <person name="Yang G."/>
            <person name="Zhuang L."/>
            <person name="Hu P."/>
        </authorList>
    </citation>
    <scope>NUCLEOTIDE SEQUENCE [LARGE SCALE GENOMIC DNA]</scope>
    <source>
        <strain evidence="13 14">SgZ-5</strain>
    </source>
</reference>
<dbReference type="Pfam" id="PF00486">
    <property type="entry name" value="Trans_reg_C"/>
    <property type="match status" value="1"/>
</dbReference>
<keyword evidence="7" id="KW-0804">Transcription</keyword>
<protein>
    <recommendedName>
        <fullName evidence="8">Regulatory protein VirG</fullName>
    </recommendedName>
</protein>
<dbReference type="PANTHER" id="PTHR48111">
    <property type="entry name" value="REGULATOR OF RPOS"/>
    <property type="match status" value="1"/>
</dbReference>
<keyword evidence="6 10" id="KW-0238">DNA-binding</keyword>
<dbReference type="SMART" id="SM00448">
    <property type="entry name" value="REC"/>
    <property type="match status" value="1"/>
</dbReference>
<sequence>MDRTPHLLVVDDDREIRSLVAQFLTKHGFRVTGVRDGAEMMRTLDGARVDLIVLDLMLPGEDGLSLCRRLRATPQTAQTPVIMLTAMGEETDRIVGLEMGADDYLAKPFSPRELLARIKAVLRRVSAPPVAGAPAAAGTVLRFEGWSLDVTKRELRSPDGVLVQLSAGEYDLLVAFVEHPQRVLTRDQLLDLARGRSAVPFDRSIDVQVSRLRRKIEPDPADPTLIKTVRGGGYLFTATVANGGVSNGGLAP</sequence>
<dbReference type="RefSeq" id="WP_063633406.1">
    <property type="nucleotide sequence ID" value="NZ_CP015285.1"/>
</dbReference>
<dbReference type="InterPro" id="IPR016032">
    <property type="entry name" value="Sig_transdc_resp-reg_C-effctor"/>
</dbReference>
<proteinExistence type="predicted"/>
<dbReference type="Pfam" id="PF00072">
    <property type="entry name" value="Response_reg"/>
    <property type="match status" value="1"/>
</dbReference>
<dbReference type="AlphaFoldDB" id="A0A160JCN2"/>
<dbReference type="EMBL" id="CP015285">
    <property type="protein sequence ID" value="ANC90432.1"/>
    <property type="molecule type" value="Genomic_DNA"/>
</dbReference>
<dbReference type="KEGG" id="ahu:A6A40_00025"/>
<evidence type="ECO:0000313" key="13">
    <source>
        <dbReference type="EMBL" id="ANC90432.1"/>
    </source>
</evidence>
<dbReference type="FunFam" id="1.10.10.10:FF:000099">
    <property type="entry name" value="Two-component system response regulator TorR"/>
    <property type="match status" value="1"/>
</dbReference>
<keyword evidence="4" id="KW-0902">Two-component regulatory system</keyword>
<evidence type="ECO:0000259" key="11">
    <source>
        <dbReference type="PROSITE" id="PS50110"/>
    </source>
</evidence>
<name>A0A160JCN2_9PROT</name>
<comment type="subcellular location">
    <subcellularLocation>
        <location evidence="1">Cytoplasm</location>
    </subcellularLocation>
</comment>
<evidence type="ECO:0000313" key="14">
    <source>
        <dbReference type="Proteomes" id="UP000077405"/>
    </source>
</evidence>
<dbReference type="InterPro" id="IPR011006">
    <property type="entry name" value="CheY-like_superfamily"/>
</dbReference>
<dbReference type="SUPFAM" id="SSF52172">
    <property type="entry name" value="CheY-like"/>
    <property type="match status" value="1"/>
</dbReference>
<keyword evidence="14" id="KW-1185">Reference proteome</keyword>
<evidence type="ECO:0000256" key="2">
    <source>
        <dbReference type="ARBA" id="ARBA00022490"/>
    </source>
</evidence>